<feature type="compositionally biased region" description="Polar residues" evidence="6">
    <location>
        <begin position="159"/>
        <end position="175"/>
    </location>
</feature>
<feature type="compositionally biased region" description="Basic and acidic residues" evidence="6">
    <location>
        <begin position="475"/>
        <end position="486"/>
    </location>
</feature>
<feature type="region of interest" description="Disordered" evidence="6">
    <location>
        <begin position="1622"/>
        <end position="1672"/>
    </location>
</feature>
<feature type="compositionally biased region" description="Polar residues" evidence="6">
    <location>
        <begin position="945"/>
        <end position="955"/>
    </location>
</feature>
<feature type="compositionally biased region" description="Basic and acidic residues" evidence="6">
    <location>
        <begin position="1280"/>
        <end position="1295"/>
    </location>
</feature>
<feature type="compositionally biased region" description="Basic and acidic residues" evidence="6">
    <location>
        <begin position="959"/>
        <end position="976"/>
    </location>
</feature>
<evidence type="ECO:0008006" key="11">
    <source>
        <dbReference type="Google" id="ProtNLM"/>
    </source>
</evidence>
<feature type="compositionally biased region" description="Basic and acidic residues" evidence="6">
    <location>
        <begin position="1724"/>
        <end position="1741"/>
    </location>
</feature>
<dbReference type="OrthoDB" id="10055895at2759"/>
<feature type="region of interest" description="Disordered" evidence="6">
    <location>
        <begin position="1279"/>
        <end position="1527"/>
    </location>
</feature>
<feature type="region of interest" description="Disordered" evidence="6">
    <location>
        <begin position="2234"/>
        <end position="2263"/>
    </location>
</feature>
<feature type="region of interest" description="Disordered" evidence="6">
    <location>
        <begin position="1217"/>
        <end position="1250"/>
    </location>
</feature>
<evidence type="ECO:0000256" key="3">
    <source>
        <dbReference type="ARBA" id="ARBA00022833"/>
    </source>
</evidence>
<feature type="compositionally biased region" description="Basic and acidic residues" evidence="6">
    <location>
        <begin position="1630"/>
        <end position="1644"/>
    </location>
</feature>
<feature type="compositionally biased region" description="Acidic residues" evidence="6">
    <location>
        <begin position="1742"/>
        <end position="1761"/>
    </location>
</feature>
<evidence type="ECO:0000256" key="2">
    <source>
        <dbReference type="ARBA" id="ARBA00022771"/>
    </source>
</evidence>
<feature type="compositionally biased region" description="Basic and acidic residues" evidence="6">
    <location>
        <begin position="90"/>
        <end position="118"/>
    </location>
</feature>
<dbReference type="GO" id="GO:0008270">
    <property type="term" value="F:zinc ion binding"/>
    <property type="evidence" value="ECO:0007669"/>
    <property type="project" value="UniProtKB-KW"/>
</dbReference>
<feature type="compositionally biased region" description="Basic residues" evidence="6">
    <location>
        <begin position="1825"/>
        <end position="1840"/>
    </location>
</feature>
<dbReference type="PANTHER" id="PTHR14296">
    <property type="entry name" value="REMODELING AND SPACING FACTOR 1"/>
    <property type="match status" value="1"/>
</dbReference>
<evidence type="ECO:0000313" key="9">
    <source>
        <dbReference type="EMBL" id="KAG5674998.1"/>
    </source>
</evidence>
<feature type="domain" description="PHD-type" evidence="7">
    <location>
        <begin position="1528"/>
        <end position="1578"/>
    </location>
</feature>
<organism evidence="9 10">
    <name type="scientific">Polypedilum vanderplanki</name>
    <name type="common">Sleeping chironomid midge</name>
    <dbReference type="NCBI Taxonomy" id="319348"/>
    <lineage>
        <taxon>Eukaryota</taxon>
        <taxon>Metazoa</taxon>
        <taxon>Ecdysozoa</taxon>
        <taxon>Arthropoda</taxon>
        <taxon>Hexapoda</taxon>
        <taxon>Insecta</taxon>
        <taxon>Pterygota</taxon>
        <taxon>Neoptera</taxon>
        <taxon>Endopterygota</taxon>
        <taxon>Diptera</taxon>
        <taxon>Nematocera</taxon>
        <taxon>Chironomoidea</taxon>
        <taxon>Chironomidae</taxon>
        <taxon>Chironominae</taxon>
        <taxon>Polypedilum</taxon>
        <taxon>Polypedilum</taxon>
    </lineage>
</organism>
<feature type="compositionally biased region" description="Basic and acidic residues" evidence="6">
    <location>
        <begin position="303"/>
        <end position="317"/>
    </location>
</feature>
<feature type="compositionally biased region" description="Basic and acidic residues" evidence="6">
    <location>
        <begin position="1390"/>
        <end position="1414"/>
    </location>
</feature>
<evidence type="ECO:0000256" key="1">
    <source>
        <dbReference type="ARBA" id="ARBA00022723"/>
    </source>
</evidence>
<keyword evidence="5" id="KW-0175">Coiled coil</keyword>
<dbReference type="Proteomes" id="UP001107558">
    <property type="component" value="Chromosome 2"/>
</dbReference>
<evidence type="ECO:0000259" key="7">
    <source>
        <dbReference type="PROSITE" id="PS50016"/>
    </source>
</evidence>
<evidence type="ECO:0000313" key="10">
    <source>
        <dbReference type="Proteomes" id="UP001107558"/>
    </source>
</evidence>
<dbReference type="SMART" id="SM00249">
    <property type="entry name" value="PHD"/>
    <property type="match status" value="1"/>
</dbReference>
<feature type="region of interest" description="Disordered" evidence="6">
    <location>
        <begin position="922"/>
        <end position="1018"/>
    </location>
</feature>
<accession>A0A9J6C0J0</accession>
<dbReference type="InterPro" id="IPR028938">
    <property type="entry name" value="Rsf1-like"/>
</dbReference>
<feature type="compositionally biased region" description="Basic and acidic residues" evidence="6">
    <location>
        <begin position="2581"/>
        <end position="2594"/>
    </location>
</feature>
<feature type="compositionally biased region" description="Acidic residues" evidence="6">
    <location>
        <begin position="265"/>
        <end position="275"/>
    </location>
</feature>
<comment type="caution">
    <text evidence="9">The sequence shown here is derived from an EMBL/GenBank/DDBJ whole genome shotgun (WGS) entry which is preliminary data.</text>
</comment>
<keyword evidence="2 4" id="KW-0863">Zinc-finger</keyword>
<feature type="compositionally biased region" description="Basic and acidic residues" evidence="6">
    <location>
        <begin position="716"/>
        <end position="732"/>
    </location>
</feature>
<feature type="region of interest" description="Disordered" evidence="6">
    <location>
        <begin position="661"/>
        <end position="842"/>
    </location>
</feature>
<dbReference type="GO" id="GO:0045892">
    <property type="term" value="P:negative regulation of DNA-templated transcription"/>
    <property type="evidence" value="ECO:0007669"/>
    <property type="project" value="TreeGrafter"/>
</dbReference>
<feature type="compositionally biased region" description="Low complexity" evidence="6">
    <location>
        <begin position="812"/>
        <end position="821"/>
    </location>
</feature>
<feature type="compositionally biased region" description="Low complexity" evidence="6">
    <location>
        <begin position="206"/>
        <end position="220"/>
    </location>
</feature>
<dbReference type="GO" id="GO:0031213">
    <property type="term" value="C:RSF complex"/>
    <property type="evidence" value="ECO:0007669"/>
    <property type="project" value="InterPro"/>
</dbReference>
<keyword evidence="1" id="KW-0479">Metal-binding</keyword>
<feature type="compositionally biased region" description="Polar residues" evidence="6">
    <location>
        <begin position="276"/>
        <end position="295"/>
    </location>
</feature>
<dbReference type="InterPro" id="IPR013083">
    <property type="entry name" value="Znf_RING/FYVE/PHD"/>
</dbReference>
<dbReference type="PANTHER" id="PTHR14296:SF16">
    <property type="entry name" value="REMODELING AND SPACING FACTOR 1"/>
    <property type="match status" value="1"/>
</dbReference>
<feature type="compositionally biased region" description="Basic and acidic residues" evidence="6">
    <location>
        <begin position="495"/>
        <end position="504"/>
    </location>
</feature>
<feature type="compositionally biased region" description="Polar residues" evidence="6">
    <location>
        <begin position="737"/>
        <end position="748"/>
    </location>
</feature>
<feature type="compositionally biased region" description="Acidic residues" evidence="6">
    <location>
        <begin position="1645"/>
        <end position="1659"/>
    </location>
</feature>
<feature type="compositionally biased region" description="Basic and acidic residues" evidence="6">
    <location>
        <begin position="1325"/>
        <end position="1349"/>
    </location>
</feature>
<feature type="region of interest" description="Disordered" evidence="6">
    <location>
        <begin position="2037"/>
        <end position="2062"/>
    </location>
</feature>
<keyword evidence="3" id="KW-0862">Zinc</keyword>
<reference evidence="9" key="1">
    <citation type="submission" date="2021-03" db="EMBL/GenBank/DDBJ databases">
        <title>Chromosome level genome of the anhydrobiotic midge Polypedilum vanderplanki.</title>
        <authorList>
            <person name="Yoshida Y."/>
            <person name="Kikawada T."/>
            <person name="Gusev O."/>
        </authorList>
    </citation>
    <scope>NUCLEOTIDE SEQUENCE</scope>
    <source>
        <strain evidence="9">NIAS01</strain>
        <tissue evidence="9">Whole body or cell culture</tissue>
    </source>
</reference>
<feature type="region of interest" description="Disordered" evidence="6">
    <location>
        <begin position="1128"/>
        <end position="1205"/>
    </location>
</feature>
<keyword evidence="10" id="KW-1185">Reference proteome</keyword>
<feature type="compositionally biased region" description="Basic and acidic residues" evidence="6">
    <location>
        <begin position="1136"/>
        <end position="1154"/>
    </location>
</feature>
<feature type="compositionally biased region" description="Basic residues" evidence="6">
    <location>
        <begin position="1440"/>
        <end position="1450"/>
    </location>
</feature>
<feature type="compositionally biased region" description="Polar residues" evidence="6">
    <location>
        <begin position="426"/>
        <end position="437"/>
    </location>
</feature>
<gene>
    <name evidence="9" type="ORF">PVAND_004939</name>
</gene>
<feature type="compositionally biased region" description="Basic residues" evidence="6">
    <location>
        <begin position="1296"/>
        <end position="1310"/>
    </location>
</feature>
<dbReference type="Gene3D" id="3.30.40.10">
    <property type="entry name" value="Zinc/RING finger domain, C3HC4 (zinc finger)"/>
    <property type="match status" value="1"/>
</dbReference>
<feature type="compositionally biased region" description="Polar residues" evidence="6">
    <location>
        <begin position="1178"/>
        <end position="1192"/>
    </location>
</feature>
<feature type="compositionally biased region" description="Acidic residues" evidence="6">
    <location>
        <begin position="1869"/>
        <end position="1903"/>
    </location>
</feature>
<feature type="compositionally biased region" description="Polar residues" evidence="6">
    <location>
        <begin position="2436"/>
        <end position="2455"/>
    </location>
</feature>
<evidence type="ECO:0000256" key="5">
    <source>
        <dbReference type="SAM" id="Coils"/>
    </source>
</evidence>
<dbReference type="SUPFAM" id="SSF57903">
    <property type="entry name" value="FYVE/PHD zinc finger"/>
    <property type="match status" value="1"/>
</dbReference>
<name>A0A9J6C0J0_POLVA</name>
<feature type="compositionally biased region" description="Basic and acidic residues" evidence="6">
    <location>
        <begin position="38"/>
        <end position="60"/>
    </location>
</feature>
<feature type="region of interest" description="Disordered" evidence="6">
    <location>
        <begin position="529"/>
        <end position="570"/>
    </location>
</feature>
<evidence type="ECO:0000256" key="6">
    <source>
        <dbReference type="SAM" id="MobiDB-lite"/>
    </source>
</evidence>
<proteinExistence type="predicted"/>
<feature type="region of interest" description="Disordered" evidence="6">
    <location>
        <begin position="862"/>
        <end position="900"/>
    </location>
</feature>
<feature type="region of interest" description="Disordered" evidence="6">
    <location>
        <begin position="2580"/>
        <end position="2616"/>
    </location>
</feature>
<feature type="compositionally biased region" description="Polar residues" evidence="6">
    <location>
        <begin position="119"/>
        <end position="129"/>
    </location>
</feature>
<feature type="compositionally biased region" description="Basic and acidic residues" evidence="6">
    <location>
        <begin position="869"/>
        <end position="894"/>
    </location>
</feature>
<feature type="compositionally biased region" description="Basic and acidic residues" evidence="6">
    <location>
        <begin position="441"/>
        <end position="451"/>
    </location>
</feature>
<feature type="coiled-coil region" evidence="5">
    <location>
        <begin position="1581"/>
        <end position="1620"/>
    </location>
</feature>
<feature type="domain" description="RING-type" evidence="8">
    <location>
        <begin position="1531"/>
        <end position="1575"/>
    </location>
</feature>
<dbReference type="PROSITE" id="PS50016">
    <property type="entry name" value="ZF_PHD_2"/>
    <property type="match status" value="1"/>
</dbReference>
<feature type="compositionally biased region" description="Basic and acidic residues" evidence="6">
    <location>
        <begin position="384"/>
        <end position="393"/>
    </location>
</feature>
<feature type="compositionally biased region" description="Low complexity" evidence="6">
    <location>
        <begin position="2189"/>
        <end position="2201"/>
    </location>
</feature>
<feature type="compositionally biased region" description="Polar residues" evidence="6">
    <location>
        <begin position="792"/>
        <end position="811"/>
    </location>
</feature>
<feature type="region of interest" description="Disordered" evidence="6">
    <location>
        <begin position="373"/>
        <end position="504"/>
    </location>
</feature>
<evidence type="ECO:0000256" key="4">
    <source>
        <dbReference type="PROSITE-ProRule" id="PRU00175"/>
    </source>
</evidence>
<feature type="region of interest" description="Disordered" evidence="6">
    <location>
        <begin position="2147"/>
        <end position="2212"/>
    </location>
</feature>
<feature type="compositionally biased region" description="Basic and acidic residues" evidence="6">
    <location>
        <begin position="1005"/>
        <end position="1014"/>
    </location>
</feature>
<sequence>MDQKGKIFFFGPGSSLKFDFPIRTNKNAPSSDSNDVVGEEKSEDKNKHTRDEVTIKENKVASEATSDEDSNELELLKKIDAVLEGNENGVQEKDSLKKEIKENDSAKSKEISNDDENSKSALETFSQPELESCPAPSNDEIREKKEVEDDSNKELNKCESVNLSSECSNENSAKSLNVEKIEETEEVKNSSDQNKKPNEIELIKESSSNVNNLNFVQNNSDKNDIEASSSVEIEPDVNERIDVVIPPCIISETPPPSPPSTPSSDEPDQNIDSPEENSTLINDNLTKTVIINEENSTIDEEKEASTSKDESERIETEIEKKSVEENIDKKKEDTNLVDEEEKISKLVESLEENPSVNAFEIIEEKSEEIRENINEVQENLDQNEVVKDEEKLNENPSEITEETSKNEPQQQEIEEVSKIESEISQNDDNNITESSVNIPAKSEDNTDEIKSQESPVNEIPQIDDEQQQQSTSEENSEKIVEDDKSSSEIIEESIEEQKFDESHSLIDAHDTIESKNTCEISKVDETIQETVESSSEENVQKSKEEEEKLETIDAQENMEPLQESSKVESDKIISVEPKSTEILSTRIEEICKPSNTIKNIEIIEEKPTEINKTVSVESTELKNTEINKTKSTEIDDKLLEDDHKTENELSKKSVSIEEKLLAEHESEDMSLIESKETEMSKKLDENEIEKFNEKNEEILESENRISEEEQQVIENQSKEESVISEEKLKPQLENEIFEQSNLQESISTENDESVVDNKMLKKETDNDELQEEATSLPTEKEKSPPPSDSIKIDNQQCESKIEESTVSIPDINQNESSNNDDNQNKVHVSNDSEMSSNEQILETEQQAVEEIKSVEINKNIETEQPITPFKEEQKKDIFTEKTSEEEIEIKEHSPIENVSMSIEQEEHKIEENDISLIEKVEERTEISNETGVPQEEQPKIDESKQASFISHQQEQLPVEDTKESSEIDSDDNHYEDDNVCGISMSPEQIENEPEDKISSPLNIETKNDQPKKILESSVESENVDSVNVLSERKIEDPFEKDTKLENVNEKECIPAESINDNATLKIEKNLVEEEKEETSVELPKPPVEIVEEKPISETVHANIQVSTTEETNSTEKKIIVTEIEKITEQEQSSIEIKNELPKVEEAKVDVKQEFQKPQAATRKRKLSERKSISESDSDGGSNLITDSAISNDNHSEEEEEVIVTKKPRIRGKVIATRNTRATRQSMKAAEETKTIITENTEQKDENNAEEKTIQNFKFDYDENEDIAANVAAIKTLICKDQPKDESDKSSDEESKKKKTPKRKSKRGRGVKKNDAHASSSDEEGESKAVKTPDSKRTKTSESEEPSEKQPKKKRESVGKGLLKYIDTSLVIETVETEAPIRQSRRIAQQKIKEENDRRLMEEKLLKQMKEDAERKKKGAGSAVPELEDENDRSSDESYKGSKRKKKKKEKLKASDKPWQTSSSHSEHSETEEEFEHPHSPDPGSPLFKSDHEFSPESDVDDAPSQPVKRARTAKKQEESSDEEDVNPNHACQVCHKTDSPEWILLCDECDHGYHCSCLKPIIFCIPSGNWYCPLCCHKKLIANLSTQLEKLDALVDEIQAEEIRKQKQLEMQKLTEITEQNIIKEKRKNRPEINRKREPSRDESSEQENESNDEDEDGSSSDNSSDNAPLIYKLRKRNQTTASYRFNEYDDLINSAIRDEMEEVKGMGNAGRGKDISTIIEADKEEKKLQKLEKHKEKGADEKDENEEQEQDDENDGESSDSEIVRPKKSVQRKKKNRKLNNLDDTSEEDKPSDEDFKDSSSSDSEEDYSMSSVSESSLDLPLKKGSKVTKRSTRSAAKNRRYEENFINDNSSDDEPLIKKRTKKQIDSDEESFDANDEDDEEGSTADEINSDDLCDDTETDSSSEGNWPKKKKKRVASYDTKKPRKPAKKDDDDDKAFRAGISKKKILKKSDNESEASDEEQEGKGRRKTRGKKLLYLIEDDYESDDGIKPGVIRPETPPEEREMFVKKQEEIKRMLAAKNTEAARQLAVPTIEPIKLDMQQPKSPSPPPASESTSSLSMIPKNVIEGAKALDMDYNRLKPLQFGIHPKSSAEGANMTGQDMSEEELARMMEEEDFAQHQLKLAGEAIARSNKLLELEGKEEAFAQFSKNPKLKEEKTPATVTPQDPKKRTRKPKTEKLQNDIPPPLASSISPSAAQPRPIENPSMNIPPHPHIQSPIKQSVMPSIPPLIPNTSSHPPFVNLPPRYVNPNQPPPPSSLIQDRPSVLSNFMPRHELVSPQHQVPPQHMRHQQQPLLAPPLTETLAHKTPPMPHLQSQQPIAQALQSIQTEEVEEKKKGRRKKYTPLRTDLPESKVAKLDTPVSSVIHSTLNLTASADDKTKGITPQQRVKAITAIANAPTQFGSPMTNPTPSVITRLLQPQQRGPFGGSFVEQMTGPPSASAANSENPVQQTPPLTNRAFPDDPKHIPVTKQLRPSNPATLGQPPFNEHTFVPRSMHPLYRGPPTSQPSIYGLPHARIPYPFHHLHPNSNLRPNMQEYTAPYNIPAQFGYYAAPPAHGRHHLPQNPVAVPLSTHPITQAHADADSRNPNDDAHSESSSTSEFGGLVSYFSSQQELD</sequence>
<feature type="compositionally biased region" description="Basic and acidic residues" evidence="6">
    <location>
        <begin position="1240"/>
        <end position="1250"/>
    </location>
</feature>
<feature type="compositionally biased region" description="Basic and acidic residues" evidence="6">
    <location>
        <begin position="139"/>
        <end position="157"/>
    </location>
</feature>
<evidence type="ECO:0000259" key="8">
    <source>
        <dbReference type="PROSITE" id="PS50089"/>
    </source>
</evidence>
<dbReference type="GO" id="GO:0042393">
    <property type="term" value="F:histone binding"/>
    <property type="evidence" value="ECO:0007669"/>
    <property type="project" value="TreeGrafter"/>
</dbReference>
<feature type="compositionally biased region" description="Polar residues" evidence="6">
    <location>
        <begin position="24"/>
        <end position="34"/>
    </location>
</feature>
<dbReference type="EMBL" id="JADBJN010000002">
    <property type="protein sequence ID" value="KAG5674998.1"/>
    <property type="molecule type" value="Genomic_DNA"/>
</dbReference>
<dbReference type="PROSITE" id="PS01359">
    <property type="entry name" value="ZF_PHD_1"/>
    <property type="match status" value="1"/>
</dbReference>
<feature type="region of interest" description="Disordered" evidence="6">
    <location>
        <begin position="2434"/>
        <end position="2462"/>
    </location>
</feature>
<dbReference type="InterPro" id="IPR011011">
    <property type="entry name" value="Znf_FYVE_PHD"/>
</dbReference>
<dbReference type="InterPro" id="IPR001841">
    <property type="entry name" value="Znf_RING"/>
</dbReference>
<dbReference type="InterPro" id="IPR001965">
    <property type="entry name" value="Znf_PHD"/>
</dbReference>
<feature type="region of interest" description="Disordered" evidence="6">
    <location>
        <begin position="1"/>
        <end position="317"/>
    </location>
</feature>
<protein>
    <recommendedName>
        <fullName evidence="11">PHD-type domain-containing protein</fullName>
    </recommendedName>
</protein>
<feature type="compositionally biased region" description="Basic and acidic residues" evidence="6">
    <location>
        <begin position="673"/>
        <end position="707"/>
    </location>
</feature>
<dbReference type="InterPro" id="IPR019787">
    <property type="entry name" value="Znf_PHD-finger"/>
</dbReference>
<dbReference type="Pfam" id="PF00628">
    <property type="entry name" value="PHD"/>
    <property type="match status" value="1"/>
</dbReference>
<dbReference type="CDD" id="cd15543">
    <property type="entry name" value="PHD_RSF1"/>
    <property type="match status" value="1"/>
</dbReference>
<feature type="region of interest" description="Disordered" evidence="6">
    <location>
        <begin position="1724"/>
        <end position="1974"/>
    </location>
</feature>
<feature type="compositionally biased region" description="Basic and acidic residues" evidence="6">
    <location>
        <begin position="177"/>
        <end position="204"/>
    </location>
</feature>
<dbReference type="PROSITE" id="PS50089">
    <property type="entry name" value="ZF_RING_2"/>
    <property type="match status" value="1"/>
</dbReference>
<feature type="compositionally biased region" description="Basic residues" evidence="6">
    <location>
        <begin position="1767"/>
        <end position="1779"/>
    </location>
</feature>
<feature type="compositionally biased region" description="Basic and acidic residues" evidence="6">
    <location>
        <begin position="538"/>
        <end position="551"/>
    </location>
</feature>
<feature type="compositionally biased region" description="Polar residues" evidence="6">
    <location>
        <begin position="831"/>
        <end position="842"/>
    </location>
</feature>
<dbReference type="InterPro" id="IPR019786">
    <property type="entry name" value="Zinc_finger_PHD-type_CS"/>
</dbReference>